<feature type="transmembrane region" description="Helical" evidence="6">
    <location>
        <begin position="178"/>
        <end position="195"/>
    </location>
</feature>
<feature type="transmembrane region" description="Helical" evidence="6">
    <location>
        <begin position="227"/>
        <end position="248"/>
    </location>
</feature>
<keyword evidence="5 6" id="KW-0472">Membrane</keyword>
<feature type="transmembrane region" description="Helical" evidence="6">
    <location>
        <begin position="43"/>
        <end position="63"/>
    </location>
</feature>
<evidence type="ECO:0000256" key="1">
    <source>
        <dbReference type="ARBA" id="ARBA00004141"/>
    </source>
</evidence>
<sequence length="432" mass="45217">MRSTGWKTVALLATVQTMAFFHRSLTTLFAEPIRIEYSVSDTMIGVLIGAAFSLSYFGAAYPLGHLSDHGDRFRLLGIFVAAWSLLTSLAAAASSFALLLALRIGTAAAMSGVTPAAGSLLADRFPGARLARPMGVFASGIYFGVGASMLVGGGLAVVFDPFSTYAIGPLPVLSGWKIIYLIVGLPGFILAALVLRKSDPVRSAQRDRQRLPLKPILDFLLSRPSNYLRVMLAITSLVFVATAIGSWLPSLFLRKHGWTIEDIGLWSGVIVIAAGLLGALGSGFLVDRLGRLASVRKPQVLLLIIAAIVSAPLAIALPLVASPHACLALFFCRSLLGGIIVSVGYSILLNLAPDRQRARLVAVAGIAFNLIGGALAPIAVAMTTDLIFADPQQLPLSLAIVTATGSAAALIVLLTGLTPLMSHNVARTAGNV</sequence>
<dbReference type="InterPro" id="IPR036259">
    <property type="entry name" value="MFS_trans_sf"/>
</dbReference>
<gene>
    <name evidence="8" type="ORF">AAEO60_01260</name>
</gene>
<feature type="transmembrane region" description="Helical" evidence="6">
    <location>
        <begin position="360"/>
        <end position="382"/>
    </location>
</feature>
<evidence type="ECO:0000256" key="4">
    <source>
        <dbReference type="ARBA" id="ARBA00022989"/>
    </source>
</evidence>
<dbReference type="RefSeq" id="WP_341671825.1">
    <property type="nucleotide sequence ID" value="NZ_JBBYHV010000001.1"/>
</dbReference>
<dbReference type="InterPro" id="IPR011701">
    <property type="entry name" value="MFS"/>
</dbReference>
<dbReference type="PANTHER" id="PTHR23505:SF79">
    <property type="entry name" value="PROTEIN SPINSTER"/>
    <property type="match status" value="1"/>
</dbReference>
<dbReference type="EMBL" id="JBBYHV010000001">
    <property type="protein sequence ID" value="MEL1249293.1"/>
    <property type="molecule type" value="Genomic_DNA"/>
</dbReference>
<feature type="domain" description="Major facilitator superfamily (MFS) profile" evidence="7">
    <location>
        <begin position="8"/>
        <end position="420"/>
    </location>
</feature>
<dbReference type="InterPro" id="IPR044770">
    <property type="entry name" value="MFS_spinster-like"/>
</dbReference>
<dbReference type="Gene3D" id="1.20.1250.20">
    <property type="entry name" value="MFS general substrate transporter like domains"/>
    <property type="match status" value="1"/>
</dbReference>
<keyword evidence="2" id="KW-0813">Transport</keyword>
<comment type="subcellular location">
    <subcellularLocation>
        <location evidence="1">Membrane</location>
        <topology evidence="1">Multi-pass membrane protein</topology>
    </subcellularLocation>
</comment>
<name>A0ABU9IBJ3_9SPHN</name>
<keyword evidence="4 6" id="KW-1133">Transmembrane helix</keyword>
<dbReference type="PANTHER" id="PTHR23505">
    <property type="entry name" value="SPINSTER"/>
    <property type="match status" value="1"/>
</dbReference>
<evidence type="ECO:0000256" key="5">
    <source>
        <dbReference type="ARBA" id="ARBA00023136"/>
    </source>
</evidence>
<feature type="transmembrane region" description="Helical" evidence="6">
    <location>
        <begin position="134"/>
        <end position="158"/>
    </location>
</feature>
<feature type="transmembrane region" description="Helical" evidence="6">
    <location>
        <begin position="394"/>
        <end position="417"/>
    </location>
</feature>
<evidence type="ECO:0000313" key="8">
    <source>
        <dbReference type="EMBL" id="MEL1249293.1"/>
    </source>
</evidence>
<protein>
    <submittedName>
        <fullName evidence="8">MFS transporter</fullName>
    </submittedName>
</protein>
<dbReference type="InterPro" id="IPR020846">
    <property type="entry name" value="MFS_dom"/>
</dbReference>
<dbReference type="Pfam" id="PF07690">
    <property type="entry name" value="MFS_1"/>
    <property type="match status" value="1"/>
</dbReference>
<evidence type="ECO:0000259" key="7">
    <source>
        <dbReference type="PROSITE" id="PS50850"/>
    </source>
</evidence>
<dbReference type="Proteomes" id="UP001497045">
    <property type="component" value="Unassembled WGS sequence"/>
</dbReference>
<comment type="caution">
    <text evidence="8">The sequence shown here is derived from an EMBL/GenBank/DDBJ whole genome shotgun (WGS) entry which is preliminary data.</text>
</comment>
<keyword evidence="3 6" id="KW-0812">Transmembrane</keyword>
<evidence type="ECO:0000313" key="9">
    <source>
        <dbReference type="Proteomes" id="UP001497045"/>
    </source>
</evidence>
<evidence type="ECO:0000256" key="2">
    <source>
        <dbReference type="ARBA" id="ARBA00022448"/>
    </source>
</evidence>
<accession>A0ABU9IBJ3</accession>
<feature type="transmembrane region" description="Helical" evidence="6">
    <location>
        <begin position="263"/>
        <end position="286"/>
    </location>
</feature>
<keyword evidence="9" id="KW-1185">Reference proteome</keyword>
<reference evidence="8 9" key="1">
    <citation type="submission" date="2024-04" db="EMBL/GenBank/DDBJ databases">
        <title>Aurantiacibacter sp. DGU6 16S ribosomal RNA gene Genome sequencing and assembly.</title>
        <authorList>
            <person name="Park S."/>
        </authorList>
    </citation>
    <scope>NUCLEOTIDE SEQUENCE [LARGE SCALE GENOMIC DNA]</scope>
    <source>
        <strain evidence="8 9">DGU6</strain>
    </source>
</reference>
<feature type="transmembrane region" description="Helical" evidence="6">
    <location>
        <begin position="298"/>
        <end position="321"/>
    </location>
</feature>
<feature type="transmembrane region" description="Helical" evidence="6">
    <location>
        <begin position="327"/>
        <end position="348"/>
    </location>
</feature>
<evidence type="ECO:0000256" key="6">
    <source>
        <dbReference type="SAM" id="Phobius"/>
    </source>
</evidence>
<feature type="transmembrane region" description="Helical" evidence="6">
    <location>
        <begin position="75"/>
        <end position="98"/>
    </location>
</feature>
<dbReference type="PROSITE" id="PS50850">
    <property type="entry name" value="MFS"/>
    <property type="match status" value="1"/>
</dbReference>
<dbReference type="SUPFAM" id="SSF103473">
    <property type="entry name" value="MFS general substrate transporter"/>
    <property type="match status" value="1"/>
</dbReference>
<organism evidence="8 9">
    <name type="scientific">Aurantiacibacter gilvus</name>
    <dbReference type="NCBI Taxonomy" id="3139141"/>
    <lineage>
        <taxon>Bacteria</taxon>
        <taxon>Pseudomonadati</taxon>
        <taxon>Pseudomonadota</taxon>
        <taxon>Alphaproteobacteria</taxon>
        <taxon>Sphingomonadales</taxon>
        <taxon>Erythrobacteraceae</taxon>
        <taxon>Aurantiacibacter</taxon>
    </lineage>
</organism>
<evidence type="ECO:0000256" key="3">
    <source>
        <dbReference type="ARBA" id="ARBA00022692"/>
    </source>
</evidence>
<proteinExistence type="predicted"/>